<sequence>MPERQARKQASRQPNSTLFSQTRLIAPHEGQRVSFNSRVLTNIIYGGPKAVALREAAFSRVEKTLKTADMSTLPDIYRELHQTGHLMDGVRLGRVMLEGRLHHGHSVFNFITPQYCFSNVSPFGLHVFMFIPVLPTAEPPGVS</sequence>
<reference evidence="2" key="1">
    <citation type="submission" date="2023-03" db="EMBL/GenBank/DDBJ databases">
        <title>Massive genome expansion in bonnet fungi (Mycena s.s.) driven by repeated elements and novel gene families across ecological guilds.</title>
        <authorList>
            <consortium name="Lawrence Berkeley National Laboratory"/>
            <person name="Harder C.B."/>
            <person name="Miyauchi S."/>
            <person name="Viragh M."/>
            <person name="Kuo A."/>
            <person name="Thoen E."/>
            <person name="Andreopoulos B."/>
            <person name="Lu D."/>
            <person name="Skrede I."/>
            <person name="Drula E."/>
            <person name="Henrissat B."/>
            <person name="Morin E."/>
            <person name="Kohler A."/>
            <person name="Barry K."/>
            <person name="LaButti K."/>
            <person name="Morin E."/>
            <person name="Salamov A."/>
            <person name="Lipzen A."/>
            <person name="Mereny Z."/>
            <person name="Hegedus B."/>
            <person name="Baldrian P."/>
            <person name="Stursova M."/>
            <person name="Weitz H."/>
            <person name="Taylor A."/>
            <person name="Grigoriev I.V."/>
            <person name="Nagy L.G."/>
            <person name="Martin F."/>
            <person name="Kauserud H."/>
        </authorList>
    </citation>
    <scope>NUCLEOTIDE SEQUENCE</scope>
    <source>
        <strain evidence="2">CBHHK200</strain>
    </source>
</reference>
<dbReference type="EMBL" id="JARJCM010000034">
    <property type="protein sequence ID" value="KAJ7037963.1"/>
    <property type="molecule type" value="Genomic_DNA"/>
</dbReference>
<keyword evidence="3" id="KW-1185">Reference proteome</keyword>
<dbReference type="Gene3D" id="1.10.540.10">
    <property type="entry name" value="Acyl-CoA dehydrogenase/oxidase, N-terminal domain"/>
    <property type="match status" value="1"/>
</dbReference>
<dbReference type="AlphaFoldDB" id="A0AAD6T218"/>
<evidence type="ECO:0000313" key="2">
    <source>
        <dbReference type="EMBL" id="KAJ7037963.1"/>
    </source>
</evidence>
<dbReference type="Pfam" id="PF14749">
    <property type="entry name" value="Acyl-CoA_ox_N"/>
    <property type="match status" value="1"/>
</dbReference>
<name>A0AAD6T218_9AGAR</name>
<evidence type="ECO:0000259" key="1">
    <source>
        <dbReference type="Pfam" id="PF14749"/>
    </source>
</evidence>
<accession>A0AAD6T218</accession>
<dbReference type="InterPro" id="IPR029320">
    <property type="entry name" value="Acyl-CoA_ox_N"/>
</dbReference>
<proteinExistence type="predicted"/>
<feature type="domain" description="Acyl-coenzyme A oxidase N-terminal" evidence="1">
    <location>
        <begin position="36"/>
        <end position="134"/>
    </location>
</feature>
<organism evidence="2 3">
    <name type="scientific">Mycena alexandri</name>
    <dbReference type="NCBI Taxonomy" id="1745969"/>
    <lineage>
        <taxon>Eukaryota</taxon>
        <taxon>Fungi</taxon>
        <taxon>Dikarya</taxon>
        <taxon>Basidiomycota</taxon>
        <taxon>Agaricomycotina</taxon>
        <taxon>Agaricomycetes</taxon>
        <taxon>Agaricomycetidae</taxon>
        <taxon>Agaricales</taxon>
        <taxon>Marasmiineae</taxon>
        <taxon>Mycenaceae</taxon>
        <taxon>Mycena</taxon>
    </lineage>
</organism>
<evidence type="ECO:0000313" key="3">
    <source>
        <dbReference type="Proteomes" id="UP001218188"/>
    </source>
</evidence>
<comment type="caution">
    <text evidence="2">The sequence shown here is derived from an EMBL/GenBank/DDBJ whole genome shotgun (WGS) entry which is preliminary data.</text>
</comment>
<dbReference type="GO" id="GO:0050660">
    <property type="term" value="F:flavin adenine dinucleotide binding"/>
    <property type="evidence" value="ECO:0007669"/>
    <property type="project" value="InterPro"/>
</dbReference>
<dbReference type="Proteomes" id="UP001218188">
    <property type="component" value="Unassembled WGS sequence"/>
</dbReference>
<dbReference type="GO" id="GO:0016627">
    <property type="term" value="F:oxidoreductase activity, acting on the CH-CH group of donors"/>
    <property type="evidence" value="ECO:0007669"/>
    <property type="project" value="InterPro"/>
</dbReference>
<dbReference type="InterPro" id="IPR037069">
    <property type="entry name" value="AcylCoA_DH/ox_N_sf"/>
</dbReference>
<gene>
    <name evidence="2" type="ORF">C8F04DRAFT_386390</name>
</gene>
<protein>
    <recommendedName>
        <fullName evidence="1">Acyl-coenzyme A oxidase N-terminal domain-containing protein</fullName>
    </recommendedName>
</protein>